<evidence type="ECO:0000313" key="3">
    <source>
        <dbReference type="Proteomes" id="UP000594263"/>
    </source>
</evidence>
<dbReference type="EnsemblPlants" id="Kaladp0042s0031.1.v1.1">
    <property type="protein sequence ID" value="Kaladp0042s0031.1.v1.1"/>
    <property type="gene ID" value="Kaladp0042s0031.v1.1"/>
</dbReference>
<dbReference type="AlphaFoldDB" id="A0A7N0TPQ8"/>
<keyword evidence="3" id="KW-1185">Reference proteome</keyword>
<name>A0A7N0TPQ8_KALFE</name>
<accession>A0A7N0TPQ8</accession>
<feature type="domain" description="Neprosin PEP catalytic" evidence="1">
    <location>
        <begin position="142"/>
        <end position="392"/>
    </location>
</feature>
<dbReference type="Pfam" id="PF03080">
    <property type="entry name" value="Neprosin"/>
    <property type="match status" value="1"/>
</dbReference>
<dbReference type="Pfam" id="PF14365">
    <property type="entry name" value="Neprosin_AP"/>
    <property type="match status" value="1"/>
</dbReference>
<sequence length="392" mass="44868">MQVRRPTGAIYQNIIKKYQYATFFTNGVEVKLAMKEKIELHRKFKLYNKPAVEEIKTINGDTYKCVDFYKQPAFDHPLLRNHSYRPNLDQYKLQNVSQESSWKSELWANGKGCPDGTVPIRKYTRKEFIRVHKLFQRLYPSDAPVPGRFRACIHTKDGPHTFYGGSAALSVYNFAVGEGQYSASYLTLRAAQDQLQYGWWINPSMYGGDGTTRLFLSTEVEKTKCWNLMCGGYVHTHKSIPIDAPITRVTHRGDITPIEIVPKIVKSPSTKQWNLLITHDIALGFWPNEVLKGLSGPAEYLEWGGEAYNPPDKGLSGPRMGSGYFPQGFGSLDGYARVMARYDEAVTYFDMANDELETYSDNKDYYRVIDVGYSDKNYGHMAYWGAWCSEFQ</sequence>
<evidence type="ECO:0000313" key="2">
    <source>
        <dbReference type="EnsemblPlants" id="Kaladp0042s0031.1.v1.1"/>
    </source>
</evidence>
<organism evidence="2 3">
    <name type="scientific">Kalanchoe fedtschenkoi</name>
    <name type="common">Lavender scallops</name>
    <name type="synonym">South American air plant</name>
    <dbReference type="NCBI Taxonomy" id="63787"/>
    <lineage>
        <taxon>Eukaryota</taxon>
        <taxon>Viridiplantae</taxon>
        <taxon>Streptophyta</taxon>
        <taxon>Embryophyta</taxon>
        <taxon>Tracheophyta</taxon>
        <taxon>Spermatophyta</taxon>
        <taxon>Magnoliopsida</taxon>
        <taxon>eudicotyledons</taxon>
        <taxon>Gunneridae</taxon>
        <taxon>Pentapetalae</taxon>
        <taxon>Saxifragales</taxon>
        <taxon>Crassulaceae</taxon>
        <taxon>Kalanchoe</taxon>
    </lineage>
</organism>
<reference evidence="2" key="1">
    <citation type="submission" date="2021-01" db="UniProtKB">
        <authorList>
            <consortium name="EnsemblPlants"/>
        </authorList>
    </citation>
    <scope>IDENTIFICATION</scope>
</reference>
<dbReference type="Gramene" id="Kaladp0042s0031.1.v1.1">
    <property type="protein sequence ID" value="Kaladp0042s0031.1.v1.1"/>
    <property type="gene ID" value="Kaladp0042s0031.v1.1"/>
</dbReference>
<dbReference type="PANTHER" id="PTHR31589">
    <property type="entry name" value="PROTEIN, PUTATIVE (DUF239)-RELATED-RELATED"/>
    <property type="match status" value="1"/>
</dbReference>
<proteinExistence type="predicted"/>
<dbReference type="PROSITE" id="PS52045">
    <property type="entry name" value="NEPROSIN_PEP_CD"/>
    <property type="match status" value="1"/>
</dbReference>
<protein>
    <recommendedName>
        <fullName evidence="1">Neprosin PEP catalytic domain-containing protein</fullName>
    </recommendedName>
</protein>
<dbReference type="Proteomes" id="UP000594263">
    <property type="component" value="Unplaced"/>
</dbReference>
<dbReference type="OMA" id="MILACYI"/>
<dbReference type="InterPro" id="IPR025521">
    <property type="entry name" value="Neprosin_propep"/>
</dbReference>
<dbReference type="InterPro" id="IPR004314">
    <property type="entry name" value="Neprosin"/>
</dbReference>
<dbReference type="PANTHER" id="PTHR31589:SF223">
    <property type="entry name" value="PROTEIN, PUTATIVE (DUF239)-RELATED"/>
    <property type="match status" value="1"/>
</dbReference>
<evidence type="ECO:0000259" key="1">
    <source>
        <dbReference type="PROSITE" id="PS52045"/>
    </source>
</evidence>
<dbReference type="InterPro" id="IPR053168">
    <property type="entry name" value="Glutamic_endopeptidase"/>
</dbReference>